<organism evidence="3 4">
    <name type="scientific">Sphingomonas kyeonggiensis</name>
    <dbReference type="NCBI Taxonomy" id="1268553"/>
    <lineage>
        <taxon>Bacteria</taxon>
        <taxon>Pseudomonadati</taxon>
        <taxon>Pseudomonadota</taxon>
        <taxon>Alphaproteobacteria</taxon>
        <taxon>Sphingomonadales</taxon>
        <taxon>Sphingomonadaceae</taxon>
        <taxon>Sphingomonas</taxon>
    </lineage>
</organism>
<accession>A0A7W7K138</accession>
<sequence length="306" mass="33150">MSERDLGKRAPAVFEAFLDGREGDLHPADRAEASEFWNWLGEFERPGPVPVPIRQRPVWIGRAIAASVAVLLAFGGTLWMTHPQPTHETVQSIATGHAERRRIAFSDGSVVTLAADSRVDVAYVAKERRLRLVAGEALFKVAHDKSRPFVVETRHGEVIAVGTMFDVSVGRREAEVTVVEGVVRVALSEPGRPGAAEPIEKLAHKGERLSFGIAKGTSGDTGFIRQAADIDADSAVAWTRGRLVFQGEPLSEVIEEVNRYSRDRLVLADPKAGSVRVYGVINQGDTAAIRDLVANPGAVAVEPREP</sequence>
<dbReference type="EMBL" id="JACHLN010000002">
    <property type="protein sequence ID" value="MBB4838716.1"/>
    <property type="molecule type" value="Genomic_DNA"/>
</dbReference>
<dbReference type="PANTHER" id="PTHR30273:SF2">
    <property type="entry name" value="PROTEIN FECR"/>
    <property type="match status" value="1"/>
</dbReference>
<dbReference type="Proteomes" id="UP000575241">
    <property type="component" value="Unassembled WGS sequence"/>
</dbReference>
<dbReference type="GO" id="GO:0016989">
    <property type="term" value="F:sigma factor antagonist activity"/>
    <property type="evidence" value="ECO:0007669"/>
    <property type="project" value="TreeGrafter"/>
</dbReference>
<dbReference type="InterPro" id="IPR006860">
    <property type="entry name" value="FecR"/>
</dbReference>
<dbReference type="Pfam" id="PF04773">
    <property type="entry name" value="FecR"/>
    <property type="match status" value="1"/>
</dbReference>
<dbReference type="Gene3D" id="2.60.120.1440">
    <property type="match status" value="1"/>
</dbReference>
<comment type="caution">
    <text evidence="3">The sequence shown here is derived from an EMBL/GenBank/DDBJ whole genome shotgun (WGS) entry which is preliminary data.</text>
</comment>
<evidence type="ECO:0000313" key="3">
    <source>
        <dbReference type="EMBL" id="MBB4838716.1"/>
    </source>
</evidence>
<evidence type="ECO:0000313" key="4">
    <source>
        <dbReference type="Proteomes" id="UP000575241"/>
    </source>
</evidence>
<feature type="domain" description="FecR protein" evidence="2">
    <location>
        <begin position="92"/>
        <end position="184"/>
    </location>
</feature>
<dbReference type="AlphaFoldDB" id="A0A7W7K138"/>
<reference evidence="3 4" key="1">
    <citation type="submission" date="2020-08" db="EMBL/GenBank/DDBJ databases">
        <title>Functional genomics of gut bacteria from endangered species of beetles.</title>
        <authorList>
            <person name="Carlos-Shanley C."/>
        </authorList>
    </citation>
    <scope>NUCLEOTIDE SEQUENCE [LARGE SCALE GENOMIC DNA]</scope>
    <source>
        <strain evidence="3 4">S00224</strain>
    </source>
</reference>
<keyword evidence="1 3" id="KW-0812">Transmembrane</keyword>
<dbReference type="RefSeq" id="WP_184165665.1">
    <property type="nucleotide sequence ID" value="NZ_JACHLN010000002.1"/>
</dbReference>
<dbReference type="PIRSF" id="PIRSF018266">
    <property type="entry name" value="FecR"/>
    <property type="match status" value="1"/>
</dbReference>
<name>A0A7W7K138_9SPHN</name>
<evidence type="ECO:0000256" key="1">
    <source>
        <dbReference type="SAM" id="Phobius"/>
    </source>
</evidence>
<protein>
    <submittedName>
        <fullName evidence="3">Transmembrane sensor</fullName>
    </submittedName>
</protein>
<evidence type="ECO:0000259" key="2">
    <source>
        <dbReference type="Pfam" id="PF04773"/>
    </source>
</evidence>
<keyword evidence="1" id="KW-0472">Membrane</keyword>
<gene>
    <name evidence="3" type="ORF">HNP52_001785</name>
</gene>
<dbReference type="PANTHER" id="PTHR30273">
    <property type="entry name" value="PERIPLASMIC SIGNAL SENSOR AND SIGMA FACTOR ACTIVATOR FECR-RELATED"/>
    <property type="match status" value="1"/>
</dbReference>
<keyword evidence="1" id="KW-1133">Transmembrane helix</keyword>
<keyword evidence="4" id="KW-1185">Reference proteome</keyword>
<dbReference type="InterPro" id="IPR012373">
    <property type="entry name" value="Ferrdict_sens_TM"/>
</dbReference>
<feature type="transmembrane region" description="Helical" evidence="1">
    <location>
        <begin position="59"/>
        <end position="80"/>
    </location>
</feature>
<proteinExistence type="predicted"/>